<evidence type="ECO:0000256" key="1">
    <source>
        <dbReference type="ARBA" id="ARBA00004606"/>
    </source>
</evidence>
<evidence type="ECO:0000313" key="3">
    <source>
        <dbReference type="EMBL" id="TFK15110.1"/>
    </source>
</evidence>
<keyword evidence="4" id="KW-1185">Reference proteome</keyword>
<dbReference type="GO" id="GO:0008146">
    <property type="term" value="F:sulfotransferase activity"/>
    <property type="evidence" value="ECO:0007669"/>
    <property type="project" value="InterPro"/>
</dbReference>
<gene>
    <name evidence="3" type="ORF">DR999_PMT01398</name>
</gene>
<dbReference type="AlphaFoldDB" id="A0A4D9FB57"/>
<dbReference type="Pfam" id="PF03567">
    <property type="entry name" value="Sulfotransfer_2"/>
    <property type="match status" value="1"/>
</dbReference>
<comment type="subcellular location">
    <subcellularLocation>
        <location evidence="1">Membrane</location>
        <topology evidence="1">Single-pass type II membrane protein</topology>
    </subcellularLocation>
</comment>
<evidence type="ECO:0000313" key="4">
    <source>
        <dbReference type="Proteomes" id="UP000297703"/>
    </source>
</evidence>
<dbReference type="GO" id="GO:0016020">
    <property type="term" value="C:membrane"/>
    <property type="evidence" value="ECO:0007669"/>
    <property type="project" value="UniProtKB-SubCell"/>
</dbReference>
<dbReference type="Proteomes" id="UP000297703">
    <property type="component" value="Unassembled WGS sequence"/>
</dbReference>
<keyword evidence="2" id="KW-0812">Transmembrane</keyword>
<reference evidence="3 4" key="2">
    <citation type="submission" date="2019-04" db="EMBL/GenBank/DDBJ databases">
        <title>The genome sequence of big-headed turtle.</title>
        <authorList>
            <person name="Gong S."/>
        </authorList>
    </citation>
    <scope>NUCLEOTIDE SEQUENCE [LARGE SCALE GENOMIC DNA]</scope>
    <source>
        <strain evidence="3">DO16091913</strain>
        <tissue evidence="3">Muscle</tissue>
    </source>
</reference>
<dbReference type="InterPro" id="IPR005331">
    <property type="entry name" value="Sulfotransferase"/>
</dbReference>
<accession>A0A4D9FB57</accession>
<proteinExistence type="predicted"/>
<keyword evidence="3" id="KW-0675">Receptor</keyword>
<evidence type="ECO:0000256" key="2">
    <source>
        <dbReference type="ARBA" id="ARBA00022968"/>
    </source>
</evidence>
<sequence>MEKGATLTIFPRNTDTKKDIIICRWGHLQGTQGHTYFLNCSYTSAQQVDLLYNYTNVMFALDPLEQLVSAHRDKLLHYEPFCSVILANKRGATLRENNNSTEKVCFQEVVNFI</sequence>
<protein>
    <submittedName>
        <fullName evidence="3">Gamma-aminobutyric acid receptor subunit beta-1-like</fullName>
    </submittedName>
</protein>
<reference evidence="3 4" key="1">
    <citation type="submission" date="2019-04" db="EMBL/GenBank/DDBJ databases">
        <title>Draft genome of the big-headed turtle Platysternon megacephalum.</title>
        <authorList>
            <person name="Gong S."/>
        </authorList>
    </citation>
    <scope>NUCLEOTIDE SEQUENCE [LARGE SCALE GENOMIC DNA]</scope>
    <source>
        <strain evidence="3">DO16091913</strain>
        <tissue evidence="3">Muscle</tissue>
    </source>
</reference>
<comment type="caution">
    <text evidence="3">The sequence shown here is derived from an EMBL/GenBank/DDBJ whole genome shotgun (WGS) entry which is preliminary data.</text>
</comment>
<dbReference type="OrthoDB" id="2019940at2759"/>
<organism evidence="3 4">
    <name type="scientific">Platysternon megacephalum</name>
    <name type="common">big-headed turtle</name>
    <dbReference type="NCBI Taxonomy" id="55544"/>
    <lineage>
        <taxon>Eukaryota</taxon>
        <taxon>Metazoa</taxon>
        <taxon>Chordata</taxon>
        <taxon>Craniata</taxon>
        <taxon>Vertebrata</taxon>
        <taxon>Euteleostomi</taxon>
        <taxon>Archelosauria</taxon>
        <taxon>Testudinata</taxon>
        <taxon>Testudines</taxon>
        <taxon>Cryptodira</taxon>
        <taxon>Durocryptodira</taxon>
        <taxon>Testudinoidea</taxon>
        <taxon>Platysternidae</taxon>
        <taxon>Platysternon</taxon>
    </lineage>
</organism>
<name>A0A4D9FB57_9SAUR</name>
<dbReference type="EMBL" id="QXTE01000006">
    <property type="protein sequence ID" value="TFK15110.1"/>
    <property type="molecule type" value="Genomic_DNA"/>
</dbReference>
<dbReference type="STRING" id="55544.A0A4D9FB57"/>
<keyword evidence="2" id="KW-0735">Signal-anchor</keyword>